<sequence length="153" mass="16113">MRARVLLSVPRAALVGDSAPRALIALRGGAASLGPLSADRLADLNIVVALTCAPFFLAPGASGVPARFLGRVNSMSPAVFWMGFCMLLLAALHAYVRFYVQTPAIDHLAFFAAQYALTAAAHYWKLAEGEVVGAGALVWLMPMALASAYFAFA</sequence>
<name>A0A8J5XGZ0_DIALT</name>
<dbReference type="OrthoDB" id="10528235at2759"/>
<keyword evidence="1" id="KW-0472">Membrane</keyword>
<reference evidence="2" key="1">
    <citation type="submission" date="2021-05" db="EMBL/GenBank/DDBJ databases">
        <title>The genome of the haptophyte Pavlova lutheri (Diacronema luteri, Pavlovales) - a model for lipid biosynthesis in eukaryotic algae.</title>
        <authorList>
            <person name="Hulatt C.J."/>
            <person name="Posewitz M.C."/>
        </authorList>
    </citation>
    <scope>NUCLEOTIDE SEQUENCE</scope>
    <source>
        <strain evidence="2">NIVA-4/92</strain>
    </source>
</reference>
<proteinExistence type="predicted"/>
<keyword evidence="3" id="KW-1185">Reference proteome</keyword>
<feature type="transmembrane region" description="Helical" evidence="1">
    <location>
        <begin position="108"/>
        <end position="124"/>
    </location>
</feature>
<feature type="transmembrane region" description="Helical" evidence="1">
    <location>
        <begin position="78"/>
        <end position="96"/>
    </location>
</feature>
<keyword evidence="1" id="KW-0812">Transmembrane</keyword>
<dbReference type="AlphaFoldDB" id="A0A8J5XGZ0"/>
<evidence type="ECO:0000256" key="1">
    <source>
        <dbReference type="SAM" id="Phobius"/>
    </source>
</evidence>
<evidence type="ECO:0000313" key="3">
    <source>
        <dbReference type="Proteomes" id="UP000751190"/>
    </source>
</evidence>
<accession>A0A8J5XGZ0</accession>
<keyword evidence="1" id="KW-1133">Transmembrane helix</keyword>
<protein>
    <submittedName>
        <fullName evidence="2">Uncharacterized protein</fullName>
    </submittedName>
</protein>
<organism evidence="2 3">
    <name type="scientific">Diacronema lutheri</name>
    <name type="common">Unicellular marine alga</name>
    <name type="synonym">Monochrysis lutheri</name>
    <dbReference type="NCBI Taxonomy" id="2081491"/>
    <lineage>
        <taxon>Eukaryota</taxon>
        <taxon>Haptista</taxon>
        <taxon>Haptophyta</taxon>
        <taxon>Pavlovophyceae</taxon>
        <taxon>Pavlovales</taxon>
        <taxon>Pavlovaceae</taxon>
        <taxon>Diacronema</taxon>
    </lineage>
</organism>
<dbReference type="Proteomes" id="UP000751190">
    <property type="component" value="Unassembled WGS sequence"/>
</dbReference>
<evidence type="ECO:0000313" key="2">
    <source>
        <dbReference type="EMBL" id="KAG8465031.1"/>
    </source>
</evidence>
<feature type="transmembrane region" description="Helical" evidence="1">
    <location>
        <begin position="131"/>
        <end position="152"/>
    </location>
</feature>
<dbReference type="EMBL" id="JAGTXO010000011">
    <property type="protein sequence ID" value="KAG8465031.1"/>
    <property type="molecule type" value="Genomic_DNA"/>
</dbReference>
<comment type="caution">
    <text evidence="2">The sequence shown here is derived from an EMBL/GenBank/DDBJ whole genome shotgun (WGS) entry which is preliminary data.</text>
</comment>
<feature type="transmembrane region" description="Helical" evidence="1">
    <location>
        <begin position="46"/>
        <end position="66"/>
    </location>
</feature>
<gene>
    <name evidence="2" type="ORF">KFE25_012394</name>
</gene>